<keyword evidence="1" id="KW-0472">Membrane</keyword>
<feature type="transmembrane region" description="Helical" evidence="1">
    <location>
        <begin position="69"/>
        <end position="89"/>
    </location>
</feature>
<dbReference type="RefSeq" id="WP_054286875.1">
    <property type="nucleotide sequence ID" value="NZ_CYHA01000006.1"/>
</dbReference>
<proteinExistence type="predicted"/>
<evidence type="ECO:0000256" key="1">
    <source>
        <dbReference type="SAM" id="Phobius"/>
    </source>
</evidence>
<keyword evidence="3" id="KW-1185">Reference proteome</keyword>
<organism evidence="2 3">
    <name type="scientific">Gulbenkiania indica</name>
    <dbReference type="NCBI Taxonomy" id="375574"/>
    <lineage>
        <taxon>Bacteria</taxon>
        <taxon>Pseudomonadati</taxon>
        <taxon>Pseudomonadota</taxon>
        <taxon>Betaproteobacteria</taxon>
        <taxon>Neisseriales</taxon>
        <taxon>Chromobacteriaceae</taxon>
        <taxon>Gulbenkiania</taxon>
    </lineage>
</organism>
<dbReference type="Proteomes" id="UP000243535">
    <property type="component" value="Unassembled WGS sequence"/>
</dbReference>
<sequence>MKLLGVTLETPNGRNLLNAASAAVLVALVVFVASSNLTLAKSDIQVATCGVLGVLVARIYGVAMERHGWRGTVISMAFGALFYGLGLGIKALF</sequence>
<keyword evidence="1" id="KW-0812">Transmembrane</keyword>
<feature type="transmembrane region" description="Helical" evidence="1">
    <location>
        <begin position="20"/>
        <end position="39"/>
    </location>
</feature>
<keyword evidence="1" id="KW-1133">Transmembrane helix</keyword>
<dbReference type="AlphaFoldDB" id="A0A0K6H4T9"/>
<name>A0A0K6H4T9_9NEIS</name>
<feature type="transmembrane region" description="Helical" evidence="1">
    <location>
        <begin position="46"/>
        <end position="63"/>
    </location>
</feature>
<gene>
    <name evidence="2" type="ORF">Ga0061063_2515</name>
</gene>
<protein>
    <submittedName>
        <fullName evidence="2">Uncharacterized protein</fullName>
    </submittedName>
</protein>
<evidence type="ECO:0000313" key="3">
    <source>
        <dbReference type="Proteomes" id="UP000243535"/>
    </source>
</evidence>
<evidence type="ECO:0000313" key="2">
    <source>
        <dbReference type="EMBL" id="CUA85842.1"/>
    </source>
</evidence>
<reference evidence="3" key="1">
    <citation type="submission" date="2015-08" db="EMBL/GenBank/DDBJ databases">
        <authorList>
            <person name="Varghese N."/>
        </authorList>
    </citation>
    <scope>NUCLEOTIDE SEQUENCE [LARGE SCALE GENOMIC DNA]</scope>
    <source>
        <strain evidence="3">DSM 17901</strain>
    </source>
</reference>
<accession>A0A0K6H4T9</accession>
<dbReference type="EMBL" id="CYHA01000006">
    <property type="protein sequence ID" value="CUA85842.1"/>
    <property type="molecule type" value="Genomic_DNA"/>
</dbReference>